<dbReference type="EMBL" id="CP028776">
    <property type="protein sequence ID" value="AWU77527.1"/>
    <property type="molecule type" value="Genomic_DNA"/>
</dbReference>
<evidence type="ECO:0000313" key="3">
    <source>
        <dbReference type="EMBL" id="AWU77527.1"/>
    </source>
</evidence>
<dbReference type="EMBL" id="NHMM01000003">
    <property type="protein sequence ID" value="OUT22505.1"/>
    <property type="molecule type" value="Genomic_DNA"/>
</dbReference>
<feature type="coiled-coil region" evidence="2">
    <location>
        <begin position="140"/>
        <end position="174"/>
    </location>
</feature>
<reference evidence="5" key="4">
    <citation type="submission" date="2017-01" db="EMBL/GenBank/DDBJ databases">
        <authorList>
            <person name="Mah S.A."/>
            <person name="Swanson W.J."/>
            <person name="Moy G.W."/>
            <person name="Vacquier V.D."/>
        </authorList>
    </citation>
    <scope>NUCLEOTIDE SEQUENCE [LARGE SCALE GENOMIC DNA]</scope>
    <source>
        <strain evidence="5">129</strain>
    </source>
</reference>
<evidence type="ECO:0000313" key="4">
    <source>
        <dbReference type="EMBL" id="KGK38349.1"/>
    </source>
</evidence>
<dbReference type="Proteomes" id="UP000195871">
    <property type="component" value="Unassembled WGS sequence"/>
</dbReference>
<dbReference type="Proteomes" id="UP000029867">
    <property type="component" value="Unassembled WGS sequence"/>
</dbReference>
<name>A0A099P256_PICKU</name>
<dbReference type="eggNOG" id="KOG0796">
    <property type="taxonomic scope" value="Eukaryota"/>
</dbReference>
<evidence type="ECO:0000256" key="1">
    <source>
        <dbReference type="ARBA" id="ARBA00005655"/>
    </source>
</evidence>
<dbReference type="VEuPathDB" id="FungiDB:C5L36_0D02710"/>
<dbReference type="GO" id="GO:0005829">
    <property type="term" value="C:cytosol"/>
    <property type="evidence" value="ECO:0007669"/>
    <property type="project" value="EnsemblFungi"/>
</dbReference>
<keyword evidence="2" id="KW-0175">Coiled coil</keyword>
<evidence type="ECO:0000313" key="9">
    <source>
        <dbReference type="Proteomes" id="UP000195871"/>
    </source>
</evidence>
<evidence type="ECO:0000313" key="10">
    <source>
        <dbReference type="Proteomes" id="UP000249293"/>
    </source>
</evidence>
<reference evidence="7" key="1">
    <citation type="journal article" date="2014" name="Microb. Cell Fact.">
        <title>Exploiting Issatchenkia orientalis SD108 for succinic acid production.</title>
        <authorList>
            <person name="Xiao H."/>
            <person name="Shao Z."/>
            <person name="Jiang Y."/>
            <person name="Dole S."/>
            <person name="Zhao H."/>
        </authorList>
    </citation>
    <scope>NUCLEOTIDE SEQUENCE [LARGE SCALE GENOMIC DNA]</scope>
    <source>
        <strain evidence="7">SD108</strain>
    </source>
</reference>
<protein>
    <submittedName>
        <fullName evidence="5">Protein LUC7</fullName>
    </submittedName>
</protein>
<dbReference type="GO" id="GO:0071004">
    <property type="term" value="C:U2-type prespliceosome"/>
    <property type="evidence" value="ECO:0007669"/>
    <property type="project" value="EnsemblFungi"/>
</dbReference>
<dbReference type="GO" id="GO:0003729">
    <property type="term" value="F:mRNA binding"/>
    <property type="evidence" value="ECO:0007669"/>
    <property type="project" value="EnsemblFungi"/>
</dbReference>
<dbReference type="Proteomes" id="UP000249293">
    <property type="component" value="Chromosome 4"/>
</dbReference>
<organism evidence="4 7">
    <name type="scientific">Pichia kudriavzevii</name>
    <name type="common">Yeast</name>
    <name type="synonym">Issatchenkia orientalis</name>
    <dbReference type="NCBI Taxonomy" id="4909"/>
    <lineage>
        <taxon>Eukaryota</taxon>
        <taxon>Fungi</taxon>
        <taxon>Dikarya</taxon>
        <taxon>Ascomycota</taxon>
        <taxon>Saccharomycotina</taxon>
        <taxon>Pichiomycetes</taxon>
        <taxon>Pichiales</taxon>
        <taxon>Pichiaceae</taxon>
        <taxon>Pichia</taxon>
    </lineage>
</organism>
<accession>A0A099P256</accession>
<dbReference type="Pfam" id="PF03194">
    <property type="entry name" value="LUC7"/>
    <property type="match status" value="1"/>
</dbReference>
<dbReference type="Proteomes" id="UP000189274">
    <property type="component" value="Unassembled WGS sequence"/>
</dbReference>
<evidence type="ECO:0000313" key="5">
    <source>
        <dbReference type="EMBL" id="ONH74530.1"/>
    </source>
</evidence>
<reference evidence="4" key="2">
    <citation type="submission" date="2014-08" db="EMBL/GenBank/DDBJ databases">
        <title>Exploiting Issatchenkia orientalis SD108 for Succinic Acid Production.</title>
        <authorList>
            <person name="Xiao H."/>
            <person name="Shao Z."/>
            <person name="Jiang Y."/>
            <person name="Dole S."/>
            <person name="Zhao H."/>
        </authorList>
    </citation>
    <scope>NUCLEOTIDE SEQUENCE [LARGE SCALE GENOMIC DNA]</scope>
    <source>
        <strain evidence="4">SD108</strain>
    </source>
</reference>
<dbReference type="EMBL" id="JQFK01000021">
    <property type="protein sequence ID" value="KGK38349.1"/>
    <property type="molecule type" value="Genomic_DNA"/>
</dbReference>
<dbReference type="AlphaFoldDB" id="A0A099P256"/>
<dbReference type="GO" id="GO:0005685">
    <property type="term" value="C:U1 snRNP"/>
    <property type="evidence" value="ECO:0007669"/>
    <property type="project" value="EnsemblFungi"/>
</dbReference>
<reference evidence="3 10" key="6">
    <citation type="submission" date="2018-06" db="EMBL/GenBank/DDBJ databases">
        <title>Population genomics shows no distinction between pathogenic Candida krusei and environmental Pichia kudriavzevii: One species, four names.</title>
        <authorList>
            <person name="Douglass A.P."/>
            <person name="Offei B."/>
            <person name="Braun-Galleani S."/>
            <person name="Coughlan A.Y."/>
            <person name="Martos A."/>
            <person name="Ortiz-Merino R.A."/>
            <person name="Byrne K.P."/>
            <person name="Wolfe K.H."/>
        </authorList>
    </citation>
    <scope>NUCLEOTIDE SEQUENCE [LARGE SCALE GENOMIC DNA]</scope>
    <source>
        <strain evidence="3 10">CBS573</strain>
    </source>
</reference>
<dbReference type="InterPro" id="IPR004882">
    <property type="entry name" value="Luc7-rel"/>
</dbReference>
<evidence type="ECO:0000313" key="7">
    <source>
        <dbReference type="Proteomes" id="UP000029867"/>
    </source>
</evidence>
<dbReference type="HOGENOM" id="CLU_030397_1_0_1"/>
<comment type="similarity">
    <text evidence="1">Belongs to the Luc7 family.</text>
</comment>
<evidence type="ECO:0000313" key="8">
    <source>
        <dbReference type="Proteomes" id="UP000189274"/>
    </source>
</evidence>
<keyword evidence="10" id="KW-1185">Reference proteome</keyword>
<dbReference type="EMBL" id="MQVM01000009">
    <property type="protein sequence ID" value="ONH74530.1"/>
    <property type="molecule type" value="Genomic_DNA"/>
</dbReference>
<gene>
    <name evidence="5" type="ORF">BOH78_2261</name>
    <name evidence="3" type="ORF">C5L36_0D02710</name>
    <name evidence="6" type="ORF">CAS74_002243</name>
    <name evidence="4" type="ORF">JL09_g2554</name>
</gene>
<evidence type="ECO:0000256" key="2">
    <source>
        <dbReference type="SAM" id="Coils"/>
    </source>
</evidence>
<dbReference type="OrthoDB" id="153872at2759"/>
<dbReference type="GO" id="GO:0006376">
    <property type="term" value="P:mRNA splice site recognition"/>
    <property type="evidence" value="ECO:0007669"/>
    <property type="project" value="EnsemblFungi"/>
</dbReference>
<evidence type="ECO:0000313" key="6">
    <source>
        <dbReference type="EMBL" id="OUT22505.1"/>
    </source>
</evidence>
<dbReference type="PANTHER" id="PTHR12375">
    <property type="entry name" value="RNA-BINDING PROTEIN LUC7-RELATED"/>
    <property type="match status" value="1"/>
</dbReference>
<sequence length="254" mass="29650">MTYLTPRQEQRKLLSNLLGSSMYHLPAGFDPNKPNVSLTREDIDVRILESPSVCKPFLLGVCPYEVFDGTKENVGRCRRSHNLQHRLIYERAVELGIPMPRSNYELDALKELERFVGDCDERVRIAEQRLDYSESDKLILNELARNVEISEMKLAILKEEILHVEDMKKKLELSILVRQSWNEWEAVNSQYNVTLEKLNSVGQQQMQVCSVCGAYMSKVDTDRRLVDHFTGKIHQSYVLLREKLKELREKHEED</sequence>
<dbReference type="STRING" id="4909.A0A099P256"/>
<reference evidence="8" key="3">
    <citation type="journal article" date="2017" name="Genome Announc.">
        <title>Genome sequences of Cyberlindnera fabianii 65, Pichia kudriavzevii 129, and Saccharomyces cerevisiae 131 isolated from fermented masau fruits in Zimbabwe.</title>
        <authorList>
            <person name="van Rijswijck I.M.H."/>
            <person name="Derks M.F.L."/>
            <person name="Abee T."/>
            <person name="de Ridder D."/>
            <person name="Smid E.J."/>
        </authorList>
    </citation>
    <scope>NUCLEOTIDE SEQUENCE [LARGE SCALE GENOMIC DNA]</scope>
    <source>
        <strain evidence="8">129</strain>
    </source>
</reference>
<proteinExistence type="inferred from homology"/>
<reference evidence="6 9" key="5">
    <citation type="submission" date="2017-05" db="EMBL/GenBank/DDBJ databases">
        <title>The Genome Sequence of Candida krusei Ckrusei653.</title>
        <authorList>
            <person name="Cuomo C."/>
            <person name="Forche A."/>
            <person name="Young S."/>
            <person name="Abouelleil A."/>
            <person name="Cao P."/>
            <person name="Chapman S."/>
            <person name="Cusick C."/>
            <person name="Shea T."/>
            <person name="Nusbaum C."/>
            <person name="Birren B."/>
        </authorList>
    </citation>
    <scope>NUCLEOTIDE SEQUENCE [LARGE SCALE GENOMIC DNA]</scope>
    <source>
        <strain evidence="6 9">Ckrusei653</strain>
    </source>
</reference>